<evidence type="ECO:0000256" key="3">
    <source>
        <dbReference type="ARBA" id="ARBA00023002"/>
    </source>
</evidence>
<evidence type="ECO:0000313" key="6">
    <source>
        <dbReference type="EMBL" id="TXS95812.1"/>
    </source>
</evidence>
<dbReference type="Proteomes" id="UP000321039">
    <property type="component" value="Unassembled WGS sequence"/>
</dbReference>
<organism evidence="6 7">
    <name type="scientific">Parahaliea maris</name>
    <dbReference type="NCBI Taxonomy" id="2716870"/>
    <lineage>
        <taxon>Bacteria</taxon>
        <taxon>Pseudomonadati</taxon>
        <taxon>Pseudomonadota</taxon>
        <taxon>Gammaproteobacteria</taxon>
        <taxon>Cellvibrionales</taxon>
        <taxon>Halieaceae</taxon>
        <taxon>Parahaliea</taxon>
    </lineage>
</organism>
<dbReference type="RefSeq" id="WP_148067858.1">
    <property type="nucleotide sequence ID" value="NZ_VRZA01000002.1"/>
</dbReference>
<dbReference type="InterPro" id="IPR036661">
    <property type="entry name" value="Luciferase-like_sf"/>
</dbReference>
<dbReference type="EMBL" id="VRZA01000002">
    <property type="protein sequence ID" value="TXS95812.1"/>
    <property type="molecule type" value="Genomic_DNA"/>
</dbReference>
<keyword evidence="2" id="KW-0288">FMN</keyword>
<dbReference type="Pfam" id="PF00296">
    <property type="entry name" value="Bac_luciferase"/>
    <property type="match status" value="1"/>
</dbReference>
<keyword evidence="4" id="KW-0503">Monooxygenase</keyword>
<evidence type="ECO:0000256" key="1">
    <source>
        <dbReference type="ARBA" id="ARBA00022630"/>
    </source>
</evidence>
<dbReference type="GO" id="GO:0046306">
    <property type="term" value="P:alkanesulfonate catabolic process"/>
    <property type="evidence" value="ECO:0007669"/>
    <property type="project" value="TreeGrafter"/>
</dbReference>
<keyword evidence="7" id="KW-1185">Reference proteome</keyword>
<reference evidence="6 7" key="1">
    <citation type="submission" date="2019-08" db="EMBL/GenBank/DDBJ databases">
        <title>Parahaliea maris sp. nov., isolated from the surface seawater.</title>
        <authorList>
            <person name="Liu Y."/>
        </authorList>
    </citation>
    <scope>NUCLEOTIDE SEQUENCE [LARGE SCALE GENOMIC DNA]</scope>
    <source>
        <strain evidence="6 7">HSLHS9</strain>
    </source>
</reference>
<protein>
    <submittedName>
        <fullName evidence="6">LLM class F420-dependent oxidoreductase</fullName>
    </submittedName>
</protein>
<sequence>MKFVLSTSFSTVAHLTALAPVADQCGWYAMSFSDHVVNPEQINNPYPYTEDGSRRWQPFTDWPDPWVTIGALAAITERLCFTNNIFVLPMRNPFLVAKAISTAAIISNNRVIPAFGVGWSQDEFALLQQDFRSRGKRTDEMLEIMRLLWTGEMVEYHGQHYDFERLEMNPAPSARIPIWIGGISDPAMRRAARLADGWVTDLQTSDEIIDCIGRIKAWRREAGRDNEPFEVMATPSDAWDVDGYRRLQDAGVTHILTMPWAFYHGETEDLQLKQDGIRRFADDVIARFDTN</sequence>
<dbReference type="GO" id="GO:0008726">
    <property type="term" value="F:alkanesulfonate monooxygenase activity"/>
    <property type="evidence" value="ECO:0007669"/>
    <property type="project" value="TreeGrafter"/>
</dbReference>
<evidence type="ECO:0000256" key="4">
    <source>
        <dbReference type="ARBA" id="ARBA00023033"/>
    </source>
</evidence>
<dbReference type="InterPro" id="IPR011251">
    <property type="entry name" value="Luciferase-like_dom"/>
</dbReference>
<dbReference type="PANTHER" id="PTHR42847">
    <property type="entry name" value="ALKANESULFONATE MONOOXYGENASE"/>
    <property type="match status" value="1"/>
</dbReference>
<proteinExistence type="predicted"/>
<evidence type="ECO:0000256" key="2">
    <source>
        <dbReference type="ARBA" id="ARBA00022643"/>
    </source>
</evidence>
<name>A0A5C9A734_9GAMM</name>
<dbReference type="SUPFAM" id="SSF51679">
    <property type="entry name" value="Bacterial luciferase-like"/>
    <property type="match status" value="1"/>
</dbReference>
<accession>A0A5C9A734</accession>
<evidence type="ECO:0000313" key="7">
    <source>
        <dbReference type="Proteomes" id="UP000321039"/>
    </source>
</evidence>
<dbReference type="PANTHER" id="PTHR42847:SF4">
    <property type="entry name" value="ALKANESULFONATE MONOOXYGENASE-RELATED"/>
    <property type="match status" value="1"/>
</dbReference>
<evidence type="ECO:0000259" key="5">
    <source>
        <dbReference type="Pfam" id="PF00296"/>
    </source>
</evidence>
<gene>
    <name evidence="6" type="ORF">FV139_08070</name>
</gene>
<dbReference type="Gene3D" id="3.20.20.30">
    <property type="entry name" value="Luciferase-like domain"/>
    <property type="match status" value="1"/>
</dbReference>
<dbReference type="InterPro" id="IPR050172">
    <property type="entry name" value="SsuD_RutA_monooxygenase"/>
</dbReference>
<keyword evidence="1" id="KW-0285">Flavoprotein</keyword>
<comment type="caution">
    <text evidence="6">The sequence shown here is derived from an EMBL/GenBank/DDBJ whole genome shotgun (WGS) entry which is preliminary data.</text>
</comment>
<dbReference type="NCBIfam" id="TIGR03619">
    <property type="entry name" value="F420_Rv2161c"/>
    <property type="match status" value="1"/>
</dbReference>
<dbReference type="AlphaFoldDB" id="A0A5C9A734"/>
<keyword evidence="3" id="KW-0560">Oxidoreductase</keyword>
<dbReference type="InterPro" id="IPR019921">
    <property type="entry name" value="Lucif-like_OxRdtase_Rv2161c"/>
</dbReference>
<feature type="domain" description="Luciferase-like" evidence="5">
    <location>
        <begin position="34"/>
        <end position="235"/>
    </location>
</feature>